<name>A0A0J1BJ47_RHOIS</name>
<keyword evidence="2" id="KW-1185">Reference proteome</keyword>
<dbReference type="Proteomes" id="UP000036367">
    <property type="component" value="Unassembled WGS sequence"/>
</dbReference>
<dbReference type="EMBL" id="LECT01000015">
    <property type="protein sequence ID" value="KLU06458.1"/>
    <property type="molecule type" value="Genomic_DNA"/>
</dbReference>
<gene>
    <name evidence="1" type="ORF">RISK_001669</name>
</gene>
<reference evidence="1" key="1">
    <citation type="submission" date="2015-05" db="EMBL/GenBank/DDBJ databases">
        <title>Permanent draft genome of Rhodopirellula islandicus K833.</title>
        <authorList>
            <person name="Kizina J."/>
            <person name="Richter M."/>
            <person name="Glockner F.O."/>
            <person name="Harder J."/>
        </authorList>
    </citation>
    <scope>NUCLEOTIDE SEQUENCE [LARGE SCALE GENOMIC DNA]</scope>
    <source>
        <strain evidence="1">K833</strain>
    </source>
</reference>
<proteinExistence type="predicted"/>
<evidence type="ECO:0000313" key="1">
    <source>
        <dbReference type="EMBL" id="KLU06458.1"/>
    </source>
</evidence>
<accession>A0A0J1BJ47</accession>
<dbReference type="STRING" id="595434.RISK_001669"/>
<sequence>MIGKSIFGLNRRRPICLVAFAKPLGCQFVEGEFGWGFHLGAVKGFC</sequence>
<protein>
    <submittedName>
        <fullName evidence="1">Uncharacterized protein</fullName>
    </submittedName>
</protein>
<comment type="caution">
    <text evidence="1">The sequence shown here is derived from an EMBL/GenBank/DDBJ whole genome shotgun (WGS) entry which is preliminary data.</text>
</comment>
<evidence type="ECO:0000313" key="2">
    <source>
        <dbReference type="Proteomes" id="UP000036367"/>
    </source>
</evidence>
<dbReference type="AlphaFoldDB" id="A0A0J1BJ47"/>
<organism evidence="1 2">
    <name type="scientific">Rhodopirellula islandica</name>
    <dbReference type="NCBI Taxonomy" id="595434"/>
    <lineage>
        <taxon>Bacteria</taxon>
        <taxon>Pseudomonadati</taxon>
        <taxon>Planctomycetota</taxon>
        <taxon>Planctomycetia</taxon>
        <taxon>Pirellulales</taxon>
        <taxon>Pirellulaceae</taxon>
        <taxon>Rhodopirellula</taxon>
    </lineage>
</organism>